<dbReference type="PROSITE" id="PS50937">
    <property type="entry name" value="HTH_MERR_2"/>
    <property type="match status" value="1"/>
</dbReference>
<dbReference type="InterPro" id="IPR036244">
    <property type="entry name" value="TipA-like_antibiotic-bd"/>
</dbReference>
<dbReference type="GO" id="GO:0003700">
    <property type="term" value="F:DNA-binding transcription factor activity"/>
    <property type="evidence" value="ECO:0007669"/>
    <property type="project" value="InterPro"/>
</dbReference>
<dbReference type="InterPro" id="IPR047057">
    <property type="entry name" value="MerR_fam"/>
</dbReference>
<dbReference type="Pfam" id="PF07739">
    <property type="entry name" value="TipAS"/>
    <property type="match status" value="1"/>
</dbReference>
<dbReference type="PANTHER" id="PTHR30204">
    <property type="entry name" value="REDOX-CYCLING DRUG-SENSING TRANSCRIPTIONAL ACTIVATOR SOXR"/>
    <property type="match status" value="1"/>
</dbReference>
<dbReference type="GO" id="GO:0003677">
    <property type="term" value="F:DNA binding"/>
    <property type="evidence" value="ECO:0007669"/>
    <property type="project" value="UniProtKB-KW"/>
</dbReference>
<dbReference type="Proteomes" id="UP000198122">
    <property type="component" value="Unassembled WGS sequence"/>
</dbReference>
<dbReference type="EMBL" id="FYEZ01000003">
    <property type="protein sequence ID" value="SNC73771.1"/>
    <property type="molecule type" value="Genomic_DNA"/>
</dbReference>
<dbReference type="PANTHER" id="PTHR30204:SF93">
    <property type="entry name" value="HTH MERR-TYPE DOMAIN-CONTAINING PROTEIN"/>
    <property type="match status" value="1"/>
</dbReference>
<dbReference type="Gene3D" id="1.10.490.50">
    <property type="entry name" value="Antibiotic binding domain of TipA-like multidrug resistance regulators"/>
    <property type="match status" value="1"/>
</dbReference>
<dbReference type="InterPro" id="IPR012925">
    <property type="entry name" value="TipAS_dom"/>
</dbReference>
<evidence type="ECO:0000313" key="3">
    <source>
        <dbReference type="EMBL" id="SNC73771.1"/>
    </source>
</evidence>
<organism evidence="3 4">
    <name type="scientific">Kytococcus aerolatus</name>
    <dbReference type="NCBI Taxonomy" id="592308"/>
    <lineage>
        <taxon>Bacteria</taxon>
        <taxon>Bacillati</taxon>
        <taxon>Actinomycetota</taxon>
        <taxon>Actinomycetes</taxon>
        <taxon>Micrococcales</taxon>
        <taxon>Kytococcaceae</taxon>
        <taxon>Kytococcus</taxon>
    </lineage>
</organism>
<evidence type="ECO:0000313" key="4">
    <source>
        <dbReference type="Proteomes" id="UP000198122"/>
    </source>
</evidence>
<dbReference type="SMART" id="SM00422">
    <property type="entry name" value="HTH_MERR"/>
    <property type="match status" value="1"/>
</dbReference>
<gene>
    <name evidence="3" type="ORF">SAMN05445756_2136</name>
</gene>
<dbReference type="PRINTS" id="PR00040">
    <property type="entry name" value="HTHMERR"/>
</dbReference>
<dbReference type="AlphaFoldDB" id="A0A212U6S0"/>
<dbReference type="SUPFAM" id="SSF46955">
    <property type="entry name" value="Putative DNA-binding domain"/>
    <property type="match status" value="1"/>
</dbReference>
<accession>A0A212U6S0</accession>
<dbReference type="OrthoDB" id="9809391at2"/>
<dbReference type="RefSeq" id="WP_088819124.1">
    <property type="nucleotide sequence ID" value="NZ_FYEZ01000003.1"/>
</dbReference>
<feature type="domain" description="HTH merR-type" evidence="2">
    <location>
        <begin position="6"/>
        <end position="75"/>
    </location>
</feature>
<dbReference type="SUPFAM" id="SSF89082">
    <property type="entry name" value="Antibiotic binding domain of TipA-like multidrug resistance regulators"/>
    <property type="match status" value="1"/>
</dbReference>
<evidence type="ECO:0000259" key="2">
    <source>
        <dbReference type="PROSITE" id="PS50937"/>
    </source>
</evidence>
<dbReference type="InterPro" id="IPR009061">
    <property type="entry name" value="DNA-bd_dom_put_sf"/>
</dbReference>
<proteinExistence type="predicted"/>
<sequence length="268" mass="30275">MTEQDDLTVGQVAEILGATVRTLHHYEAVGVAGASHRSWAGYRLYTPEDLARLERVVFLRRLGLSLEEIAQVEQEGDAVTRLRERREAVMHQVEELTGLLDAIDTALEAEMTTQHDPTENTNPYRISRAEQREIFGDSFAADLDDYEAEAQQRWGDSPVWEQSRQRTAQYDKAQWEQVKAESDQLLADLAAAMQAGEPATSERAMDAAEAHRQHVIRWFYDCTPAIHRGLGELYVTDERFRRTYEEVAPGLAQYACDAHAANADRQGA</sequence>
<name>A0A212U6S0_9MICO</name>
<dbReference type="Gene3D" id="1.10.1660.10">
    <property type="match status" value="1"/>
</dbReference>
<keyword evidence="1 3" id="KW-0238">DNA-binding</keyword>
<evidence type="ECO:0000256" key="1">
    <source>
        <dbReference type="ARBA" id="ARBA00023125"/>
    </source>
</evidence>
<dbReference type="InterPro" id="IPR000551">
    <property type="entry name" value="MerR-type_HTH_dom"/>
</dbReference>
<keyword evidence="4" id="KW-1185">Reference proteome</keyword>
<protein>
    <submittedName>
        <fullName evidence="3">DNA-binding transcriptional regulator, MerR family</fullName>
    </submittedName>
</protein>
<dbReference type="CDD" id="cd01106">
    <property type="entry name" value="HTH_TipAL-Mta"/>
    <property type="match status" value="1"/>
</dbReference>
<dbReference type="Pfam" id="PF13411">
    <property type="entry name" value="MerR_1"/>
    <property type="match status" value="1"/>
</dbReference>
<reference evidence="3 4" key="1">
    <citation type="submission" date="2017-06" db="EMBL/GenBank/DDBJ databases">
        <authorList>
            <person name="Kim H.J."/>
            <person name="Triplett B.A."/>
        </authorList>
    </citation>
    <scope>NUCLEOTIDE SEQUENCE [LARGE SCALE GENOMIC DNA]</scope>
    <source>
        <strain evidence="3 4">DSM 22179</strain>
    </source>
</reference>